<gene>
    <name evidence="1" type="ORF">HINF_LOCUS2943</name>
    <name evidence="2" type="ORF">HINF_LOCUS61056</name>
</gene>
<evidence type="ECO:0000313" key="1">
    <source>
        <dbReference type="EMBL" id="CAI9915298.1"/>
    </source>
</evidence>
<evidence type="ECO:0000313" key="2">
    <source>
        <dbReference type="EMBL" id="CAL6082264.1"/>
    </source>
</evidence>
<comment type="caution">
    <text evidence="1">The sequence shown here is derived from an EMBL/GenBank/DDBJ whole genome shotgun (WGS) entry which is preliminary data.</text>
</comment>
<organism evidence="1">
    <name type="scientific">Hexamita inflata</name>
    <dbReference type="NCBI Taxonomy" id="28002"/>
    <lineage>
        <taxon>Eukaryota</taxon>
        <taxon>Metamonada</taxon>
        <taxon>Diplomonadida</taxon>
        <taxon>Hexamitidae</taxon>
        <taxon>Hexamitinae</taxon>
        <taxon>Hexamita</taxon>
    </lineage>
</organism>
<dbReference type="Proteomes" id="UP001642409">
    <property type="component" value="Unassembled WGS sequence"/>
</dbReference>
<name>A0AA86TJZ8_9EUKA</name>
<reference evidence="1" key="1">
    <citation type="submission" date="2023-06" db="EMBL/GenBank/DDBJ databases">
        <authorList>
            <person name="Kurt Z."/>
        </authorList>
    </citation>
    <scope>NUCLEOTIDE SEQUENCE</scope>
</reference>
<evidence type="ECO:0000313" key="3">
    <source>
        <dbReference type="Proteomes" id="UP001642409"/>
    </source>
</evidence>
<reference evidence="2 3" key="2">
    <citation type="submission" date="2024-07" db="EMBL/GenBank/DDBJ databases">
        <authorList>
            <person name="Akdeniz Z."/>
        </authorList>
    </citation>
    <scope>NUCLEOTIDE SEQUENCE [LARGE SCALE GENOMIC DNA]</scope>
</reference>
<dbReference type="AlphaFoldDB" id="A0AA86TJZ8"/>
<dbReference type="EMBL" id="CAXDID020000362">
    <property type="protein sequence ID" value="CAL6082264.1"/>
    <property type="molecule type" value="Genomic_DNA"/>
</dbReference>
<sequence>MATLDKSCGCSMRQQALFHNLQNKSKMNRDMEVKTLSNIVTYSDIQQLQMVSLDLISMLKQSKSATLLKYNLTKLTYLSDSIVITHLELLVQLVTKLTQLIFTNVHLLDSTQIMYQTDTSAQNYK</sequence>
<accession>A0AA86TJZ8</accession>
<keyword evidence="3" id="KW-1185">Reference proteome</keyword>
<dbReference type="EMBL" id="CATOUU010000069">
    <property type="protein sequence ID" value="CAI9915298.1"/>
    <property type="molecule type" value="Genomic_DNA"/>
</dbReference>
<protein>
    <submittedName>
        <fullName evidence="2">Hypothetical_protein</fullName>
    </submittedName>
</protein>
<proteinExistence type="predicted"/>